<dbReference type="GO" id="GO:0006935">
    <property type="term" value="P:chemotaxis"/>
    <property type="evidence" value="ECO:0007669"/>
    <property type="project" value="InterPro"/>
</dbReference>
<dbReference type="Gene3D" id="2.30.30.40">
    <property type="entry name" value="SH3 Domains"/>
    <property type="match status" value="1"/>
</dbReference>
<dbReference type="Proteomes" id="UP000191056">
    <property type="component" value="Unassembled WGS sequence"/>
</dbReference>
<evidence type="ECO:0000313" key="3">
    <source>
        <dbReference type="Proteomes" id="UP000191056"/>
    </source>
</evidence>
<dbReference type="PANTHER" id="PTHR22617">
    <property type="entry name" value="CHEMOTAXIS SENSOR HISTIDINE KINASE-RELATED"/>
    <property type="match status" value="1"/>
</dbReference>
<gene>
    <name evidence="2" type="primary">cheW_4</name>
    <name evidence="2" type="ORF">CLCHR_41410</name>
</gene>
<protein>
    <submittedName>
        <fullName evidence="2">Chemotaxis protein CheW</fullName>
    </submittedName>
</protein>
<reference evidence="2 3" key="1">
    <citation type="submission" date="2017-03" db="EMBL/GenBank/DDBJ databases">
        <title>Genome sequence of Clostridium chromiireducens DSM 23318.</title>
        <authorList>
            <person name="Poehlein A."/>
            <person name="Daniel R."/>
        </authorList>
    </citation>
    <scope>NUCLEOTIDE SEQUENCE [LARGE SCALE GENOMIC DNA]</scope>
    <source>
        <strain evidence="2 3">DSM 23318</strain>
    </source>
</reference>
<dbReference type="PANTHER" id="PTHR22617:SF41">
    <property type="entry name" value="CHEMOTAXIS SIGNAL TRANSDUCTION SYSTEM ADAPTOR PROTEIN CHEW"/>
    <property type="match status" value="1"/>
</dbReference>
<dbReference type="EMBL" id="MZGT01000080">
    <property type="protein sequence ID" value="OPJ57954.1"/>
    <property type="molecule type" value="Genomic_DNA"/>
</dbReference>
<dbReference type="Pfam" id="PF01584">
    <property type="entry name" value="CheW"/>
    <property type="match status" value="1"/>
</dbReference>
<comment type="caution">
    <text evidence="2">The sequence shown here is derived from an EMBL/GenBank/DDBJ whole genome shotgun (WGS) entry which is preliminary data.</text>
</comment>
<evidence type="ECO:0000259" key="1">
    <source>
        <dbReference type="PROSITE" id="PS50851"/>
    </source>
</evidence>
<feature type="domain" description="CheW-like" evidence="1">
    <location>
        <begin position="5"/>
        <end position="149"/>
    </location>
</feature>
<name>A0A1V4IDL5_9CLOT</name>
<dbReference type="InterPro" id="IPR002545">
    <property type="entry name" value="CheW-lke_dom"/>
</dbReference>
<dbReference type="InterPro" id="IPR036061">
    <property type="entry name" value="CheW-like_dom_sf"/>
</dbReference>
<dbReference type="GO" id="GO:0005829">
    <property type="term" value="C:cytosol"/>
    <property type="evidence" value="ECO:0007669"/>
    <property type="project" value="TreeGrafter"/>
</dbReference>
<dbReference type="InterPro" id="IPR039315">
    <property type="entry name" value="CheW"/>
</dbReference>
<dbReference type="OrthoDB" id="9794382at2"/>
<dbReference type="CDD" id="cd00732">
    <property type="entry name" value="CheW"/>
    <property type="match status" value="1"/>
</dbReference>
<sequence>MALELNKFLTFNIGEEFYGIPVLNVKEIIGMLDITPVHKMPEYIKGIINLRGKIIPVMDLRVRFGIPSREYDARTCIIVIETEVSNQTRLTGMVVDTVSEVLDINKETIELPSSCFGGVNKDYLTGIGKIKDKVIMLLEPINIMSTDEKDVI</sequence>
<dbReference type="Gene3D" id="2.40.50.180">
    <property type="entry name" value="CheA-289, Domain 4"/>
    <property type="match status" value="1"/>
</dbReference>
<dbReference type="GO" id="GO:0007165">
    <property type="term" value="P:signal transduction"/>
    <property type="evidence" value="ECO:0007669"/>
    <property type="project" value="InterPro"/>
</dbReference>
<accession>A0A1V4IDL5</accession>
<evidence type="ECO:0000313" key="2">
    <source>
        <dbReference type="EMBL" id="OPJ57954.1"/>
    </source>
</evidence>
<dbReference type="SUPFAM" id="SSF50341">
    <property type="entry name" value="CheW-like"/>
    <property type="match status" value="1"/>
</dbReference>
<dbReference type="PROSITE" id="PS50851">
    <property type="entry name" value="CHEW"/>
    <property type="match status" value="1"/>
</dbReference>
<proteinExistence type="predicted"/>
<keyword evidence="3" id="KW-1185">Reference proteome</keyword>
<dbReference type="SMART" id="SM00260">
    <property type="entry name" value="CheW"/>
    <property type="match status" value="1"/>
</dbReference>
<dbReference type="STRING" id="225345.CLCHR_41410"/>
<dbReference type="RefSeq" id="WP_079441779.1">
    <property type="nucleotide sequence ID" value="NZ_MZGT01000080.1"/>
</dbReference>
<dbReference type="AlphaFoldDB" id="A0A1V4IDL5"/>
<organism evidence="2 3">
    <name type="scientific">Clostridium chromiireducens</name>
    <dbReference type="NCBI Taxonomy" id="225345"/>
    <lineage>
        <taxon>Bacteria</taxon>
        <taxon>Bacillati</taxon>
        <taxon>Bacillota</taxon>
        <taxon>Clostridia</taxon>
        <taxon>Eubacteriales</taxon>
        <taxon>Clostridiaceae</taxon>
        <taxon>Clostridium</taxon>
    </lineage>
</organism>